<evidence type="ECO:0000256" key="6">
    <source>
        <dbReference type="ARBA" id="ARBA00023067"/>
    </source>
</evidence>
<dbReference type="eggNOG" id="KOG2025">
    <property type="taxonomic scope" value="Eukaryota"/>
</dbReference>
<dbReference type="AlphaFoldDB" id="G0W8I9"/>
<feature type="region of interest" description="Disordered" evidence="8">
    <location>
        <begin position="944"/>
        <end position="1000"/>
    </location>
</feature>
<keyword evidence="3" id="KW-0158">Chromosome</keyword>
<comment type="similarity">
    <text evidence="2">Belongs to the CND3 (condensin subunit 3) family.</text>
</comment>
<dbReference type="GO" id="GO:0003682">
    <property type="term" value="F:chromatin binding"/>
    <property type="evidence" value="ECO:0007669"/>
    <property type="project" value="EnsemblFungi"/>
</dbReference>
<dbReference type="KEGG" id="ndi:NDAI_0C04400"/>
<dbReference type="InterPro" id="IPR011989">
    <property type="entry name" value="ARM-like"/>
</dbReference>
<dbReference type="PANTHER" id="PTHR14418">
    <property type="entry name" value="CONDENSIN COMPLEX SUBUNIT 3-RELATED"/>
    <property type="match status" value="1"/>
</dbReference>
<dbReference type="OMA" id="FRATQIT"/>
<dbReference type="STRING" id="1071378.G0W8I9"/>
<evidence type="ECO:0000256" key="1">
    <source>
        <dbReference type="ARBA" id="ARBA00004286"/>
    </source>
</evidence>
<dbReference type="OrthoDB" id="27187at2759"/>
<reference evidence="10 11" key="1">
    <citation type="journal article" date="2011" name="Proc. Natl. Acad. Sci. U.S.A.">
        <title>Evolutionary erosion of yeast sex chromosomes by mating-type switching accidents.</title>
        <authorList>
            <person name="Gordon J.L."/>
            <person name="Armisen D."/>
            <person name="Proux-Wera E."/>
            <person name="Oheigeartaigh S.S."/>
            <person name="Byrne K.P."/>
            <person name="Wolfe K.H."/>
        </authorList>
    </citation>
    <scope>NUCLEOTIDE SEQUENCE [LARGE SCALE GENOMIC DNA]</scope>
    <source>
        <strain evidence="11">ATCC 10597 / BCRC 20456 / CBS 421 / NBRC 0211 / NRRL Y-12639</strain>
    </source>
</reference>
<comment type="subcellular location">
    <subcellularLocation>
        <location evidence="1">Chromosome</location>
    </subcellularLocation>
</comment>
<evidence type="ECO:0000256" key="7">
    <source>
        <dbReference type="ARBA" id="ARBA00023306"/>
    </source>
</evidence>
<feature type="compositionally biased region" description="Polar residues" evidence="8">
    <location>
        <begin position="983"/>
        <end position="995"/>
    </location>
</feature>
<dbReference type="GeneID" id="11494723"/>
<organism evidence="10 11">
    <name type="scientific">Naumovozyma dairenensis (strain ATCC 10597 / BCRC 20456 / CBS 421 / NBRC 0211 / NRRL Y-12639)</name>
    <name type="common">Saccharomyces dairenensis</name>
    <dbReference type="NCBI Taxonomy" id="1071378"/>
    <lineage>
        <taxon>Eukaryota</taxon>
        <taxon>Fungi</taxon>
        <taxon>Dikarya</taxon>
        <taxon>Ascomycota</taxon>
        <taxon>Saccharomycotina</taxon>
        <taxon>Saccharomycetes</taxon>
        <taxon>Saccharomycetales</taxon>
        <taxon>Saccharomycetaceae</taxon>
        <taxon>Naumovozyma</taxon>
    </lineage>
</organism>
<dbReference type="RefSeq" id="XP_003669343.1">
    <property type="nucleotide sequence ID" value="XM_003669295.1"/>
</dbReference>
<dbReference type="SUPFAM" id="SSF48371">
    <property type="entry name" value="ARM repeat"/>
    <property type="match status" value="2"/>
</dbReference>
<dbReference type="GO" id="GO:1903342">
    <property type="term" value="P:negative regulation of meiotic DNA double-strand break formation"/>
    <property type="evidence" value="ECO:0007669"/>
    <property type="project" value="EnsemblFungi"/>
</dbReference>
<dbReference type="EMBL" id="HE580269">
    <property type="protein sequence ID" value="CCD24100.1"/>
    <property type="molecule type" value="Genomic_DNA"/>
</dbReference>
<protein>
    <recommendedName>
        <fullName evidence="9">Nuclear condensin complex subunit 3 C-terminal domain-containing protein</fullName>
    </recommendedName>
</protein>
<evidence type="ECO:0000256" key="3">
    <source>
        <dbReference type="ARBA" id="ARBA00022454"/>
    </source>
</evidence>
<evidence type="ECO:0000256" key="4">
    <source>
        <dbReference type="ARBA" id="ARBA00022618"/>
    </source>
</evidence>
<feature type="compositionally biased region" description="Basic and acidic residues" evidence="8">
    <location>
        <begin position="506"/>
        <end position="518"/>
    </location>
</feature>
<feature type="domain" description="Nuclear condensin complex subunit 3 C-terminal" evidence="9">
    <location>
        <begin position="568"/>
        <end position="850"/>
    </location>
</feature>
<feature type="compositionally biased region" description="Polar residues" evidence="8">
    <location>
        <begin position="953"/>
        <end position="967"/>
    </location>
</feature>
<dbReference type="PANTHER" id="PTHR14418:SF5">
    <property type="entry name" value="CONDENSIN COMPLEX SUBUNIT 3"/>
    <property type="match status" value="1"/>
</dbReference>
<feature type="compositionally biased region" description="Acidic residues" evidence="8">
    <location>
        <begin position="519"/>
        <end position="528"/>
    </location>
</feature>
<dbReference type="GO" id="GO:0051301">
    <property type="term" value="P:cell division"/>
    <property type="evidence" value="ECO:0007669"/>
    <property type="project" value="UniProtKB-KW"/>
</dbReference>
<dbReference type="GO" id="GO:0051307">
    <property type="term" value="P:meiotic chromosome separation"/>
    <property type="evidence" value="ECO:0007669"/>
    <property type="project" value="EnsemblFungi"/>
</dbReference>
<dbReference type="InterPro" id="IPR025977">
    <property type="entry name" value="Cnd3_C"/>
</dbReference>
<dbReference type="Proteomes" id="UP000000689">
    <property type="component" value="Chromosome 3"/>
</dbReference>
<dbReference type="GO" id="GO:0070058">
    <property type="term" value="P:tRNA gene clustering"/>
    <property type="evidence" value="ECO:0007669"/>
    <property type="project" value="EnsemblFungi"/>
</dbReference>
<keyword evidence="11" id="KW-1185">Reference proteome</keyword>
<proteinExistence type="inferred from homology"/>
<dbReference type="Pfam" id="PF12719">
    <property type="entry name" value="Cnd3"/>
    <property type="match status" value="1"/>
</dbReference>
<name>G0W8I9_NAUDC</name>
<evidence type="ECO:0000313" key="11">
    <source>
        <dbReference type="Proteomes" id="UP000000689"/>
    </source>
</evidence>
<keyword evidence="6" id="KW-0226">DNA condensation</keyword>
<feature type="region of interest" description="Disordered" evidence="8">
    <location>
        <begin position="1020"/>
        <end position="1039"/>
    </location>
</feature>
<feature type="compositionally biased region" description="Acidic residues" evidence="8">
    <location>
        <begin position="1023"/>
        <end position="1032"/>
    </location>
</feature>
<evidence type="ECO:0000256" key="8">
    <source>
        <dbReference type="SAM" id="MobiDB-lite"/>
    </source>
</evidence>
<dbReference type="HOGENOM" id="CLU_004446_1_1_1"/>
<keyword evidence="7" id="KW-0131">Cell cycle</keyword>
<dbReference type="InterPro" id="IPR027165">
    <property type="entry name" value="CND3"/>
</dbReference>
<evidence type="ECO:0000259" key="9">
    <source>
        <dbReference type="Pfam" id="PF12719"/>
    </source>
</evidence>
<dbReference type="InterPro" id="IPR016024">
    <property type="entry name" value="ARM-type_fold"/>
</dbReference>
<keyword evidence="4" id="KW-0132">Cell division</keyword>
<dbReference type="GO" id="GO:0010032">
    <property type="term" value="P:meiotic chromosome condensation"/>
    <property type="evidence" value="ECO:0007669"/>
    <property type="project" value="EnsemblFungi"/>
</dbReference>
<sequence length="1039" mass="118414">MTAIRNDIEINDENDVNTKIFRSVADVFQKAQSTYAGHRKHIAVLKKIQLKAIDQGYEDAFNYWFNKCVTKILPLKKNETVGDRIVKLIAAFVASLDRENDLINQTRGNEDTDENEEPTMFARFIDQFVRHILRGIESKDKNVRFRVIQILVVIMDNIGEIDEELYNLLIWSLKKRIYDKEALVRIQTIFCLTKFQDDSPSSPDGTLSEDDMSEATLILMKAIQNDSSPEVRRACMLNLVNNSVTRPYILERARDVNAINRRLIYSRVLKGMGKNVFEDINTSIIDKLIEWGLDDRETHVSKECGKLISHHWLNSLDGDLIQLLENLNVTTSSVTAKAMNSLFQTRPDIITKIKFPQDIWQDFTVETAFLFRCFYIYCLDNNLNEILEENFPEASKLADHLNFYITKRFRDKPDQNITAEQETETLDFVIEQLLITSNKYDFSDEVGRRATLNVIRNMLHLTGLPDELIKIGLEVLKSLSINERDFITMGIEIINDIRDDDIELQEQREQQSKNKDALEGNDDDDDGSLESFHSAVENLVNGDGTPSEQLINNLLPEREATPKTMVVCLTRSAAMLELVHTPIDQNVLITSLIDTLITPAVRNNETTIRELGIRNLGLCCLLNKDLAIENLYILGMCISKGNSTLKTLALQIIVDLFCVHGTAIVDGEGKVDSVSLHKIFYKVLKNNEAPECQVVAAEGLCKLYLADIFTDDDLFEALVLAYFSPENSHNERLVQVFAFCIPVYCFSHVSHQERMSKAAADILWRLCMKWDHIENTNHDNEGQSTAMMKPNVILQQLVYWTDPRKVVGKQQDEISKINYQLGFLLDILKSLATIEKKVIKKMLIINLNIFFITSNQNYATLKNLLELLEDIIENDPMDTTCRNSLDKLHRHLSDVIQEAMERNLSIEKSEDVDTEDNTTYSKILETTETVSNDKTADYSTIVNNTDENKGSLEANTEESITRTSEQANSRKRTRSEIEDSSVVEKNTNDSQSQISEAGEVHAKTVSFAADVSMLSNDEISIINEEDDRDNSDDSYSISS</sequence>
<dbReference type="GO" id="GO:0007076">
    <property type="term" value="P:mitotic chromosome condensation"/>
    <property type="evidence" value="ECO:0007669"/>
    <property type="project" value="EnsemblFungi"/>
</dbReference>
<accession>G0W8I9</accession>
<dbReference type="GO" id="GO:0000793">
    <property type="term" value="C:condensed chromosome"/>
    <property type="evidence" value="ECO:0007669"/>
    <property type="project" value="TreeGrafter"/>
</dbReference>
<evidence type="ECO:0000256" key="2">
    <source>
        <dbReference type="ARBA" id="ARBA00006533"/>
    </source>
</evidence>
<dbReference type="Gene3D" id="1.25.10.10">
    <property type="entry name" value="Leucine-rich Repeat Variant"/>
    <property type="match status" value="1"/>
</dbReference>
<keyword evidence="5" id="KW-0498">Mitosis</keyword>
<feature type="region of interest" description="Disordered" evidence="8">
    <location>
        <begin position="506"/>
        <end position="529"/>
    </location>
</feature>
<gene>
    <name evidence="10" type="primary">NDAI0C04400</name>
    <name evidence="10" type="ordered locus">NDAI_0C04400</name>
</gene>
<dbReference type="GO" id="GO:0007130">
    <property type="term" value="P:synaptonemal complex assembly"/>
    <property type="evidence" value="ECO:0007669"/>
    <property type="project" value="EnsemblFungi"/>
</dbReference>
<evidence type="ECO:0000256" key="5">
    <source>
        <dbReference type="ARBA" id="ARBA00022776"/>
    </source>
</evidence>
<dbReference type="GO" id="GO:0070550">
    <property type="term" value="P:rDNA chromatin condensation"/>
    <property type="evidence" value="ECO:0007669"/>
    <property type="project" value="EnsemblFungi"/>
</dbReference>
<evidence type="ECO:0000313" key="10">
    <source>
        <dbReference type="EMBL" id="CCD24100.1"/>
    </source>
</evidence>
<dbReference type="GO" id="GO:0000796">
    <property type="term" value="C:condensin complex"/>
    <property type="evidence" value="ECO:0007669"/>
    <property type="project" value="EnsemblFungi"/>
</dbReference>